<reference evidence="3 4" key="1">
    <citation type="submission" date="2019-12" db="EMBL/GenBank/DDBJ databases">
        <title>Whole genome sequencing of endophytic Actinobacterium Micromonospora sp. MPMI6T.</title>
        <authorList>
            <person name="Evv R."/>
            <person name="Podile A.R."/>
        </authorList>
    </citation>
    <scope>NUCLEOTIDE SEQUENCE [LARGE SCALE GENOMIC DNA]</scope>
    <source>
        <strain evidence="3 4">MPMI6</strain>
    </source>
</reference>
<dbReference type="RefSeq" id="WP_208815058.1">
    <property type="nucleotide sequence ID" value="NZ_WVUH01000170.1"/>
</dbReference>
<dbReference type="Pfam" id="PF13845">
    <property type="entry name" value="Septum_form"/>
    <property type="match status" value="1"/>
</dbReference>
<dbReference type="Proteomes" id="UP000823521">
    <property type="component" value="Unassembled WGS sequence"/>
</dbReference>
<keyword evidence="4" id="KW-1185">Reference proteome</keyword>
<proteinExistence type="predicted"/>
<feature type="chain" id="PRO_5045048938" description="Septum formation-related domain-containing protein" evidence="1">
    <location>
        <begin position="19"/>
        <end position="292"/>
    </location>
</feature>
<evidence type="ECO:0000313" key="4">
    <source>
        <dbReference type="Proteomes" id="UP000823521"/>
    </source>
</evidence>
<accession>A0ABS3VU97</accession>
<name>A0ABS3VU97_MICEH</name>
<evidence type="ECO:0000256" key="1">
    <source>
        <dbReference type="SAM" id="SignalP"/>
    </source>
</evidence>
<evidence type="ECO:0000313" key="3">
    <source>
        <dbReference type="EMBL" id="MBO4208117.1"/>
    </source>
</evidence>
<feature type="domain" description="Septum formation-related" evidence="2">
    <location>
        <begin position="34"/>
        <end position="267"/>
    </location>
</feature>
<feature type="signal peptide" evidence="1">
    <location>
        <begin position="1"/>
        <end position="18"/>
    </location>
</feature>
<organism evidence="3 4">
    <name type="scientific">Micromonospora echinofusca</name>
    <dbReference type="NCBI Taxonomy" id="47858"/>
    <lineage>
        <taxon>Bacteria</taxon>
        <taxon>Bacillati</taxon>
        <taxon>Actinomycetota</taxon>
        <taxon>Actinomycetes</taxon>
        <taxon>Micromonosporales</taxon>
        <taxon>Micromonosporaceae</taxon>
        <taxon>Micromonospora</taxon>
    </lineage>
</organism>
<evidence type="ECO:0000259" key="2">
    <source>
        <dbReference type="Pfam" id="PF13845"/>
    </source>
</evidence>
<comment type="caution">
    <text evidence="3">The sequence shown here is derived from an EMBL/GenBank/DDBJ whole genome shotgun (WGS) entry which is preliminary data.</text>
</comment>
<protein>
    <recommendedName>
        <fullName evidence="2">Septum formation-related domain-containing protein</fullName>
    </recommendedName>
</protein>
<gene>
    <name evidence="3" type="ORF">GSF22_19210</name>
</gene>
<sequence length="292" mass="30356">MRVRGLAALLLMVGLAGGGCDDGAGDGSFTPQMGACHRFDAAESGRSGYDPVGCDELHEAETVHVGVLTASDDGSRPEGGSPARRAAFDACDAAATGYLGGEWRAARLVLRVVVPTVPDWDRGDRWFRCDLSEIGGMEFDDPTPRKGSLRAALADTPGGNSSAGGRSGLAYGCLNVAELPDGEIGGVAELDSCDTAHHAEYAGVWRAPDQSYADLRGGDGPALDGCRAVVARYLSVPEAGDLDGRVEVVFRLPPEQEWGAGDRGVRCILWLPDHGLTRSLRGVGPAGLPPAT</sequence>
<dbReference type="InterPro" id="IPR026004">
    <property type="entry name" value="Septum_form"/>
</dbReference>
<keyword evidence="1" id="KW-0732">Signal</keyword>
<dbReference type="EMBL" id="WVUH01000170">
    <property type="protein sequence ID" value="MBO4208117.1"/>
    <property type="molecule type" value="Genomic_DNA"/>
</dbReference>
<dbReference type="PROSITE" id="PS51257">
    <property type="entry name" value="PROKAR_LIPOPROTEIN"/>
    <property type="match status" value="1"/>
</dbReference>